<reference evidence="2" key="2">
    <citation type="submission" date="2015-01" db="EMBL/GenBank/DDBJ databases">
        <title>Evolutionary Origins and Diversification of the Mycorrhizal Mutualists.</title>
        <authorList>
            <consortium name="DOE Joint Genome Institute"/>
            <consortium name="Mycorrhizal Genomics Consortium"/>
            <person name="Kohler A."/>
            <person name="Kuo A."/>
            <person name="Nagy L.G."/>
            <person name="Floudas D."/>
            <person name="Copeland A."/>
            <person name="Barry K.W."/>
            <person name="Cichocki N."/>
            <person name="Veneault-Fourrey C."/>
            <person name="LaButti K."/>
            <person name="Lindquist E.A."/>
            <person name="Lipzen A."/>
            <person name="Lundell T."/>
            <person name="Morin E."/>
            <person name="Murat C."/>
            <person name="Riley R."/>
            <person name="Ohm R."/>
            <person name="Sun H."/>
            <person name="Tunlid A."/>
            <person name="Henrissat B."/>
            <person name="Grigoriev I.V."/>
            <person name="Hibbett D.S."/>
            <person name="Martin F."/>
        </authorList>
    </citation>
    <scope>NUCLEOTIDE SEQUENCE [LARGE SCALE GENOMIC DNA]</scope>
    <source>
        <strain evidence="2">Ve08.2h10</strain>
    </source>
</reference>
<dbReference type="InParanoid" id="A0A0D0DHN5"/>
<protein>
    <submittedName>
        <fullName evidence="1">Uncharacterized protein</fullName>
    </submittedName>
</protein>
<evidence type="ECO:0000313" key="1">
    <source>
        <dbReference type="EMBL" id="KIK80954.1"/>
    </source>
</evidence>
<reference evidence="1 2" key="1">
    <citation type="submission" date="2014-04" db="EMBL/GenBank/DDBJ databases">
        <authorList>
            <consortium name="DOE Joint Genome Institute"/>
            <person name="Kuo A."/>
            <person name="Kohler A."/>
            <person name="Jargeat P."/>
            <person name="Nagy L.G."/>
            <person name="Floudas D."/>
            <person name="Copeland A."/>
            <person name="Barry K.W."/>
            <person name="Cichocki N."/>
            <person name="Veneault-Fourrey C."/>
            <person name="LaButti K."/>
            <person name="Lindquist E.A."/>
            <person name="Lipzen A."/>
            <person name="Lundell T."/>
            <person name="Morin E."/>
            <person name="Murat C."/>
            <person name="Sun H."/>
            <person name="Tunlid A."/>
            <person name="Henrissat B."/>
            <person name="Grigoriev I.V."/>
            <person name="Hibbett D.S."/>
            <person name="Martin F."/>
            <person name="Nordberg H.P."/>
            <person name="Cantor M.N."/>
            <person name="Hua S.X."/>
        </authorList>
    </citation>
    <scope>NUCLEOTIDE SEQUENCE [LARGE SCALE GENOMIC DNA]</scope>
    <source>
        <strain evidence="1 2">Ve08.2h10</strain>
    </source>
</reference>
<dbReference type="AlphaFoldDB" id="A0A0D0DHN5"/>
<proteinExistence type="predicted"/>
<name>A0A0D0DHN5_9AGAM</name>
<organism evidence="1 2">
    <name type="scientific">Paxillus rubicundulus Ve08.2h10</name>
    <dbReference type="NCBI Taxonomy" id="930991"/>
    <lineage>
        <taxon>Eukaryota</taxon>
        <taxon>Fungi</taxon>
        <taxon>Dikarya</taxon>
        <taxon>Basidiomycota</taxon>
        <taxon>Agaricomycotina</taxon>
        <taxon>Agaricomycetes</taxon>
        <taxon>Agaricomycetidae</taxon>
        <taxon>Boletales</taxon>
        <taxon>Paxilineae</taxon>
        <taxon>Paxillaceae</taxon>
        <taxon>Paxillus</taxon>
    </lineage>
</organism>
<gene>
    <name evidence="1" type="ORF">PAXRUDRAFT_15511</name>
</gene>
<dbReference type="EMBL" id="KN825895">
    <property type="protein sequence ID" value="KIK80954.1"/>
    <property type="molecule type" value="Genomic_DNA"/>
</dbReference>
<accession>A0A0D0DHN5</accession>
<sequence length="54" mass="6094">MEAPHRVAARAYMFEHVAAPQTYRPQIMQYPAEACTRALCGTRSPARCKSTVRL</sequence>
<keyword evidence="2" id="KW-1185">Reference proteome</keyword>
<dbReference type="Proteomes" id="UP000054538">
    <property type="component" value="Unassembled WGS sequence"/>
</dbReference>
<dbReference type="HOGENOM" id="CLU_3050959_0_0_1"/>
<evidence type="ECO:0000313" key="2">
    <source>
        <dbReference type="Proteomes" id="UP000054538"/>
    </source>
</evidence>